<dbReference type="AlphaFoldDB" id="A0A939CEV8"/>
<dbReference type="EMBL" id="JAFHBD010000038">
    <property type="protein sequence ID" value="MBN2953795.1"/>
    <property type="molecule type" value="Genomic_DNA"/>
</dbReference>
<protein>
    <submittedName>
        <fullName evidence="2">Uncharacterized protein</fullName>
    </submittedName>
</protein>
<dbReference type="Proteomes" id="UP000737612">
    <property type="component" value="Unassembled WGS sequence"/>
</dbReference>
<reference evidence="2" key="1">
    <citation type="submission" date="2021-02" db="EMBL/GenBank/DDBJ databases">
        <title>Metagenome-assembled genomes from human diarrheal sample B26.</title>
        <authorList>
            <person name="Ateba T.P."/>
            <person name="Alayande K.A."/>
            <person name="Mwanza M."/>
        </authorList>
    </citation>
    <scope>NUCLEOTIDE SEQUENCE</scope>
    <source>
        <strain evidence="2">06WH</strain>
    </source>
</reference>
<gene>
    <name evidence="2" type="ORF">JTJ23_09405</name>
</gene>
<proteinExistence type="predicted"/>
<evidence type="ECO:0000313" key="3">
    <source>
        <dbReference type="Proteomes" id="UP000737612"/>
    </source>
</evidence>
<comment type="caution">
    <text evidence="2">The sequence shown here is derived from an EMBL/GenBank/DDBJ whole genome shotgun (WGS) entry which is preliminary data.</text>
</comment>
<name>A0A939CEV8_9FIRM</name>
<accession>A0A939CEV8</accession>
<organism evidence="2 3">
    <name type="scientific">Fusicatenibacter saccharivorans</name>
    <dbReference type="NCBI Taxonomy" id="1150298"/>
    <lineage>
        <taxon>Bacteria</taxon>
        <taxon>Bacillati</taxon>
        <taxon>Bacillota</taxon>
        <taxon>Clostridia</taxon>
        <taxon>Lachnospirales</taxon>
        <taxon>Lachnospiraceae</taxon>
        <taxon>Fusicatenibacter</taxon>
    </lineage>
</organism>
<keyword evidence="1" id="KW-0732">Signal</keyword>
<sequence>MKKKVLSLCMAAALVLGSGTAAMAETLTAGATSEHAVKGTYNPAENTGKVYKVDVTWGSMEFTYKEGDTHKVWNPKEHAYEEQKDEGTWSNQENANKVTITNSSNTAVTASITVQMRADSTGLTATPADTSLKLEDASIGADTTTPGKATTAFTTISLAGDLADRDADSKVIGSVVVTISDTVQQ</sequence>
<feature type="chain" id="PRO_5037068550" evidence="1">
    <location>
        <begin position="25"/>
        <end position="185"/>
    </location>
</feature>
<feature type="signal peptide" evidence="1">
    <location>
        <begin position="1"/>
        <end position="24"/>
    </location>
</feature>
<evidence type="ECO:0000256" key="1">
    <source>
        <dbReference type="SAM" id="SignalP"/>
    </source>
</evidence>
<evidence type="ECO:0000313" key="2">
    <source>
        <dbReference type="EMBL" id="MBN2953795.1"/>
    </source>
</evidence>